<protein>
    <submittedName>
        <fullName evidence="1">Uncharacterized protein</fullName>
    </submittedName>
</protein>
<keyword evidence="2" id="KW-1185">Reference proteome</keyword>
<dbReference type="EMBL" id="JAJCIS010000002">
    <property type="protein sequence ID" value="MCB7386572.1"/>
    <property type="molecule type" value="Genomic_DNA"/>
</dbReference>
<evidence type="ECO:0000313" key="2">
    <source>
        <dbReference type="Proteomes" id="UP001299546"/>
    </source>
</evidence>
<accession>A0ABS8DDS7</accession>
<reference evidence="1 2" key="1">
    <citation type="submission" date="2021-10" db="EMBL/GenBank/DDBJ databases">
        <title>Collection of gut derived symbiotic bacterial strains cultured from healthy donors.</title>
        <authorList>
            <person name="Lin H."/>
            <person name="Littmann E."/>
            <person name="Kohout C."/>
            <person name="Pamer E.G."/>
        </authorList>
    </citation>
    <scope>NUCLEOTIDE SEQUENCE [LARGE SCALE GENOMIC DNA]</scope>
    <source>
        <strain evidence="1 2">DFI.1.165</strain>
    </source>
</reference>
<dbReference type="Proteomes" id="UP001299546">
    <property type="component" value="Unassembled WGS sequence"/>
</dbReference>
<organism evidence="1 2">
    <name type="scientific">Bariatricus massiliensis</name>
    <dbReference type="NCBI Taxonomy" id="1745713"/>
    <lineage>
        <taxon>Bacteria</taxon>
        <taxon>Bacillati</taxon>
        <taxon>Bacillota</taxon>
        <taxon>Clostridia</taxon>
        <taxon>Lachnospirales</taxon>
        <taxon>Lachnospiraceae</taxon>
        <taxon>Bariatricus</taxon>
    </lineage>
</organism>
<comment type="caution">
    <text evidence="1">The sequence shown here is derived from an EMBL/GenBank/DDBJ whole genome shotgun (WGS) entry which is preliminary data.</text>
</comment>
<dbReference type="RefSeq" id="WP_066736678.1">
    <property type="nucleotide sequence ID" value="NZ_JAJCIQ010000002.1"/>
</dbReference>
<evidence type="ECO:0000313" key="1">
    <source>
        <dbReference type="EMBL" id="MCB7386572.1"/>
    </source>
</evidence>
<proteinExistence type="predicted"/>
<sequence>MDNSFIEIAIYQVKPTKVEEFENLLNEVVATQKEQTGLLDLKYVKREYNIDYAQIREGLPPHKLTKIVKCVKYALVWEFDTKENYGKALKVLYERYEKELNRCLISPHDKLLGGRIY</sequence>
<gene>
    <name evidence="1" type="ORF">LIZ65_04670</name>
</gene>
<name>A0ABS8DDS7_9FIRM</name>